<gene>
    <name evidence="2" type="ORF">ACFO7V_18130</name>
</gene>
<feature type="transmembrane region" description="Helical" evidence="1">
    <location>
        <begin position="129"/>
        <end position="151"/>
    </location>
</feature>
<evidence type="ECO:0000313" key="2">
    <source>
        <dbReference type="EMBL" id="MFC4718041.1"/>
    </source>
</evidence>
<evidence type="ECO:0000256" key="1">
    <source>
        <dbReference type="SAM" id="Phobius"/>
    </source>
</evidence>
<organism evidence="2 3">
    <name type="scientific">Glutamicibacter bergerei</name>
    <dbReference type="NCBI Taxonomy" id="256702"/>
    <lineage>
        <taxon>Bacteria</taxon>
        <taxon>Bacillati</taxon>
        <taxon>Actinomycetota</taxon>
        <taxon>Actinomycetes</taxon>
        <taxon>Micrococcales</taxon>
        <taxon>Micrococcaceae</taxon>
        <taxon>Glutamicibacter</taxon>
    </lineage>
</organism>
<feature type="transmembrane region" description="Helical" evidence="1">
    <location>
        <begin position="88"/>
        <end position="109"/>
    </location>
</feature>
<feature type="transmembrane region" description="Helical" evidence="1">
    <location>
        <begin position="56"/>
        <end position="76"/>
    </location>
</feature>
<comment type="caution">
    <text evidence="2">The sequence shown here is derived from an EMBL/GenBank/DDBJ whole genome shotgun (WGS) entry which is preliminary data.</text>
</comment>
<sequence length="170" mass="17865">MRILLTLLGIVAIVAYSVLGAFLMNDWAVVAASGMPLDTTIADMKAADQQYSTIPGLVFAALGILIALVWGAITMWCRAILPGWASLALWAGILAFGAPAYFFTSFANLNSVGDTYADWNSGAAFTLEAPLYAISGFAFLIAVGALTVPLAKTVARKTSTGQWHGDKKSA</sequence>
<dbReference type="RefSeq" id="WP_346060403.1">
    <property type="nucleotide sequence ID" value="NZ_BAAAVQ010000126.1"/>
</dbReference>
<keyword evidence="1" id="KW-0472">Membrane</keyword>
<dbReference type="Proteomes" id="UP001595884">
    <property type="component" value="Unassembled WGS sequence"/>
</dbReference>
<protein>
    <recommendedName>
        <fullName evidence="4">DUF1772 domain-containing protein</fullName>
    </recommendedName>
</protein>
<name>A0ABV9MPZ3_9MICC</name>
<accession>A0ABV9MPZ3</accession>
<reference evidence="3" key="1">
    <citation type="journal article" date="2019" name="Int. J. Syst. Evol. Microbiol.">
        <title>The Global Catalogue of Microorganisms (GCM) 10K type strain sequencing project: providing services to taxonomists for standard genome sequencing and annotation.</title>
        <authorList>
            <consortium name="The Broad Institute Genomics Platform"/>
            <consortium name="The Broad Institute Genome Sequencing Center for Infectious Disease"/>
            <person name="Wu L."/>
            <person name="Ma J."/>
        </authorList>
    </citation>
    <scope>NUCLEOTIDE SEQUENCE [LARGE SCALE GENOMIC DNA]</scope>
    <source>
        <strain evidence="3">CGMCC 1.12849</strain>
    </source>
</reference>
<keyword evidence="3" id="KW-1185">Reference proteome</keyword>
<evidence type="ECO:0008006" key="4">
    <source>
        <dbReference type="Google" id="ProtNLM"/>
    </source>
</evidence>
<dbReference type="EMBL" id="JBHSHE010000092">
    <property type="protein sequence ID" value="MFC4718041.1"/>
    <property type="molecule type" value="Genomic_DNA"/>
</dbReference>
<evidence type="ECO:0000313" key="3">
    <source>
        <dbReference type="Proteomes" id="UP001595884"/>
    </source>
</evidence>
<keyword evidence="1" id="KW-1133">Transmembrane helix</keyword>
<keyword evidence="1" id="KW-0812">Transmembrane</keyword>
<proteinExistence type="predicted"/>